<keyword evidence="4" id="KW-1185">Reference proteome</keyword>
<dbReference type="SUPFAM" id="SSF53850">
    <property type="entry name" value="Periplasmic binding protein-like II"/>
    <property type="match status" value="1"/>
</dbReference>
<feature type="compositionally biased region" description="Low complexity" evidence="1">
    <location>
        <begin position="32"/>
        <end position="44"/>
    </location>
</feature>
<name>A0ABT7S859_9CELL</name>
<proteinExistence type="predicted"/>
<dbReference type="RefSeq" id="WP_289447216.1">
    <property type="nucleotide sequence ID" value="NZ_JAUCGR010000002.1"/>
</dbReference>
<dbReference type="Pfam" id="PF13416">
    <property type="entry name" value="SBP_bac_8"/>
    <property type="match status" value="1"/>
</dbReference>
<evidence type="ECO:0000313" key="4">
    <source>
        <dbReference type="Proteomes" id="UP001321453"/>
    </source>
</evidence>
<keyword evidence="2" id="KW-0732">Signal</keyword>
<dbReference type="PANTHER" id="PTHR43649">
    <property type="entry name" value="ARABINOSE-BINDING PROTEIN-RELATED"/>
    <property type="match status" value="1"/>
</dbReference>
<feature type="signal peptide" evidence="2">
    <location>
        <begin position="1"/>
        <end position="21"/>
    </location>
</feature>
<sequence length="473" mass="50474">MRFNRTTALVMAGTLSLGLLAACSDSDDDTTPEASGSASAPAGTDEPVTIKVAGLLPTADDAAKQQLADRVASFEDKYPNITVEPEDYEWKNSTFTTQLAGGTLPNVFEIPLTDGKTLIENGQLADIDQYVKELPYGNQFNPKLLANGQGSDGKIYAVPAKSIYAVALHYNRKLFTQAGLDPDKPPTTWDEVRAYAKQIHDKTKVAGYATMALDASGGWQLAAGANSRGGVIETSGGDGKYTATLNDPAVKAHLEWLKALRWEDNSLLPRADLGWGEINAAFGGGEVAMYTSGSDVYNALVESNGVTKDWGYGLTAIPTDNNGGALTGGTLAAVTKDSTDAQKAAAVKWIDWWYLSKLQDQDQAIADAKTRAEADPPQAVGTPVLPIFSEENYQQSQAWIQDYINVPLADMKGYTDVMFTQNLVPEASASVQDLYNALFPVVQAVISEKNADVDKLLDEANTTGQAAIDAAAK</sequence>
<dbReference type="EMBL" id="JAUCGR010000002">
    <property type="protein sequence ID" value="MDM7831800.1"/>
    <property type="molecule type" value="Genomic_DNA"/>
</dbReference>
<accession>A0ABT7S859</accession>
<gene>
    <name evidence="3" type="ORF">QRT05_10690</name>
</gene>
<feature type="region of interest" description="Disordered" evidence="1">
    <location>
        <begin position="25"/>
        <end position="46"/>
    </location>
</feature>
<dbReference type="Proteomes" id="UP001321453">
    <property type="component" value="Unassembled WGS sequence"/>
</dbReference>
<feature type="chain" id="PRO_5047058928" evidence="2">
    <location>
        <begin position="22"/>
        <end position="473"/>
    </location>
</feature>
<organism evidence="3 4">
    <name type="scientific">Cellulomonas edaphi</name>
    <dbReference type="NCBI Taxonomy" id="3053468"/>
    <lineage>
        <taxon>Bacteria</taxon>
        <taxon>Bacillati</taxon>
        <taxon>Actinomycetota</taxon>
        <taxon>Actinomycetes</taxon>
        <taxon>Micrococcales</taxon>
        <taxon>Cellulomonadaceae</taxon>
        <taxon>Cellulomonas</taxon>
    </lineage>
</organism>
<dbReference type="InterPro" id="IPR006059">
    <property type="entry name" value="SBP"/>
</dbReference>
<reference evidence="3 4" key="1">
    <citation type="submission" date="2023-06" db="EMBL/GenBank/DDBJ databases">
        <title>Cellulomonas sp. MW9 Whole genome sequence.</title>
        <authorList>
            <person name="Park S."/>
        </authorList>
    </citation>
    <scope>NUCLEOTIDE SEQUENCE [LARGE SCALE GENOMIC DNA]</scope>
    <source>
        <strain evidence="3 4">MW9</strain>
    </source>
</reference>
<evidence type="ECO:0000313" key="3">
    <source>
        <dbReference type="EMBL" id="MDM7831800.1"/>
    </source>
</evidence>
<comment type="caution">
    <text evidence="3">The sequence shown here is derived from an EMBL/GenBank/DDBJ whole genome shotgun (WGS) entry which is preliminary data.</text>
</comment>
<dbReference type="PANTHER" id="PTHR43649:SF16">
    <property type="entry name" value="SUGAR-BINDING LIPOPROTEIN"/>
    <property type="match status" value="1"/>
</dbReference>
<dbReference type="PROSITE" id="PS51257">
    <property type="entry name" value="PROKAR_LIPOPROTEIN"/>
    <property type="match status" value="1"/>
</dbReference>
<dbReference type="Gene3D" id="3.40.190.10">
    <property type="entry name" value="Periplasmic binding protein-like II"/>
    <property type="match status" value="1"/>
</dbReference>
<evidence type="ECO:0000256" key="1">
    <source>
        <dbReference type="SAM" id="MobiDB-lite"/>
    </source>
</evidence>
<evidence type="ECO:0000256" key="2">
    <source>
        <dbReference type="SAM" id="SignalP"/>
    </source>
</evidence>
<dbReference type="InterPro" id="IPR050490">
    <property type="entry name" value="Bact_solute-bd_prot1"/>
</dbReference>
<protein>
    <submittedName>
        <fullName evidence="3">Extracellular solute-binding protein</fullName>
    </submittedName>
</protein>